<dbReference type="STRING" id="1045774.SAMN05421872_101641"/>
<protein>
    <recommendedName>
        <fullName evidence="3">Sulfotransferase family protein</fullName>
    </recommendedName>
</protein>
<gene>
    <name evidence="1" type="ORF">SAMN05421872_101641</name>
</gene>
<keyword evidence="2" id="KW-1185">Reference proteome</keyword>
<dbReference type="RefSeq" id="WP_090850639.1">
    <property type="nucleotide sequence ID" value="NZ_FMZM01000001.1"/>
</dbReference>
<evidence type="ECO:0008006" key="3">
    <source>
        <dbReference type="Google" id="ProtNLM"/>
    </source>
</evidence>
<dbReference type="EMBL" id="FMZM01000001">
    <property type="protein sequence ID" value="SDC24356.1"/>
    <property type="molecule type" value="Genomic_DNA"/>
</dbReference>
<evidence type="ECO:0000313" key="1">
    <source>
        <dbReference type="EMBL" id="SDC24356.1"/>
    </source>
</evidence>
<sequence>MVERVFLHIGQPKTGTTYLQGILWENRERLRGEGVVLPGRGHREHLWAALDVQQRKHLERRDPRAPGSWERLCAEMDTESGTGLVTHEFLCGAGAGQVRRAVRRLAPAEVHVVVTARHTAGMLTAGWQEMVKNGSQKQIREVAEAQNRSEFGWRTWDLAGVLERWSRAVPPERVHVLPVPGRGEPPDRHWRNFAGVLGLTGDYPLPDRPANPSLGAVQVELLRRVNAHLGAFHTALDRGEWIRGFLAERNLGAQQGERFGLDDDLLADCRARSRRAVDLIVERGFHVVGDVEQLLVPDDLPPGRALASVTDGEMLAVATELVGTLMEDVRDLSDRLRRDGGTPGGATRSTLRRAVGTVLGRRGEDPAK</sequence>
<dbReference type="AlphaFoldDB" id="A0A1G6K238"/>
<dbReference type="OrthoDB" id="5144031at2"/>
<dbReference type="SUPFAM" id="SSF52540">
    <property type="entry name" value="P-loop containing nucleoside triphosphate hydrolases"/>
    <property type="match status" value="1"/>
</dbReference>
<dbReference type="Gene3D" id="3.40.50.300">
    <property type="entry name" value="P-loop containing nucleotide triphosphate hydrolases"/>
    <property type="match status" value="1"/>
</dbReference>
<accession>A0A1G6K238</accession>
<name>A0A1G6K238_9ACTN</name>
<reference evidence="1 2" key="1">
    <citation type="submission" date="2016-10" db="EMBL/GenBank/DDBJ databases">
        <authorList>
            <person name="de Groot N.N."/>
        </authorList>
    </citation>
    <scope>NUCLEOTIDE SEQUENCE [LARGE SCALE GENOMIC DNA]</scope>
    <source>
        <strain evidence="1 2">CGMCC 4.6858</strain>
    </source>
</reference>
<dbReference type="InterPro" id="IPR027417">
    <property type="entry name" value="P-loop_NTPase"/>
</dbReference>
<evidence type="ECO:0000313" key="2">
    <source>
        <dbReference type="Proteomes" id="UP000199034"/>
    </source>
</evidence>
<proteinExistence type="predicted"/>
<dbReference type="Proteomes" id="UP000199034">
    <property type="component" value="Unassembled WGS sequence"/>
</dbReference>
<organism evidence="1 2">
    <name type="scientific">Nocardioides lianchengensis</name>
    <dbReference type="NCBI Taxonomy" id="1045774"/>
    <lineage>
        <taxon>Bacteria</taxon>
        <taxon>Bacillati</taxon>
        <taxon>Actinomycetota</taxon>
        <taxon>Actinomycetes</taxon>
        <taxon>Propionibacteriales</taxon>
        <taxon>Nocardioidaceae</taxon>
        <taxon>Nocardioides</taxon>
    </lineage>
</organism>